<evidence type="ECO:0000256" key="1">
    <source>
        <dbReference type="ARBA" id="ARBA00007378"/>
    </source>
</evidence>
<dbReference type="InterPro" id="IPR036102">
    <property type="entry name" value="OsmC/Ohrsf"/>
</dbReference>
<proteinExistence type="inferred from homology"/>
<dbReference type="Gene3D" id="3.30.300.20">
    <property type="match status" value="1"/>
</dbReference>
<dbReference type="Pfam" id="PF02566">
    <property type="entry name" value="OsmC"/>
    <property type="match status" value="1"/>
</dbReference>
<comment type="caution">
    <text evidence="2">The sequence shown here is derived from an EMBL/GenBank/DDBJ whole genome shotgun (WGS) entry which is preliminary data.</text>
</comment>
<dbReference type="PANTHER" id="PTHR33797:SF2">
    <property type="entry name" value="ORGANIC HYDROPEROXIDE RESISTANCE PROTEIN-LIKE"/>
    <property type="match status" value="1"/>
</dbReference>
<protein>
    <submittedName>
        <fullName evidence="2">Ohr family peroxiredoxin</fullName>
    </submittedName>
</protein>
<dbReference type="EMBL" id="VKHP01000177">
    <property type="protein sequence ID" value="NEV00415.1"/>
    <property type="molecule type" value="Genomic_DNA"/>
</dbReference>
<keyword evidence="3" id="KW-1185">Reference proteome</keyword>
<comment type="similarity">
    <text evidence="1">Belongs to the OsmC/Ohr family.</text>
</comment>
<dbReference type="AlphaFoldDB" id="A0A6P1BQ99"/>
<gene>
    <name evidence="2" type="ORF">FNJ47_32530</name>
</gene>
<dbReference type="InterPro" id="IPR015946">
    <property type="entry name" value="KH_dom-like_a/b"/>
</dbReference>
<dbReference type="InterPro" id="IPR019953">
    <property type="entry name" value="OHR"/>
</dbReference>
<organism evidence="2 3">
    <name type="scientific">Bradyrhizobium uaiense</name>
    <dbReference type="NCBI Taxonomy" id="2594946"/>
    <lineage>
        <taxon>Bacteria</taxon>
        <taxon>Pseudomonadati</taxon>
        <taxon>Pseudomonadota</taxon>
        <taxon>Alphaproteobacteria</taxon>
        <taxon>Hyphomicrobiales</taxon>
        <taxon>Nitrobacteraceae</taxon>
        <taxon>Bradyrhizobium</taxon>
    </lineage>
</organism>
<dbReference type="GO" id="GO:0006979">
    <property type="term" value="P:response to oxidative stress"/>
    <property type="evidence" value="ECO:0007669"/>
    <property type="project" value="InterPro"/>
</dbReference>
<dbReference type="SUPFAM" id="SSF82784">
    <property type="entry name" value="OsmC-like"/>
    <property type="match status" value="1"/>
</dbReference>
<dbReference type="Proteomes" id="UP000468531">
    <property type="component" value="Unassembled WGS sequence"/>
</dbReference>
<evidence type="ECO:0000313" key="2">
    <source>
        <dbReference type="EMBL" id="NEV00415.1"/>
    </source>
</evidence>
<dbReference type="InterPro" id="IPR003718">
    <property type="entry name" value="OsmC/Ohr_fam"/>
</dbReference>
<name>A0A6P1BQ99_9BRAD</name>
<dbReference type="PANTHER" id="PTHR33797">
    <property type="entry name" value="ORGANIC HYDROPEROXIDE RESISTANCE PROTEIN-LIKE"/>
    <property type="match status" value="1"/>
</dbReference>
<dbReference type="Gene3D" id="2.20.25.10">
    <property type="match status" value="1"/>
</dbReference>
<reference evidence="2 3" key="1">
    <citation type="journal article" date="2020" name="Arch. Microbiol.">
        <title>Bradyrhizobium uaiense sp. nov., a new highly efficient cowpea symbiont.</title>
        <authorList>
            <person name="Cabral Michel D."/>
            <person name="Azarias Guimaraes A."/>
            <person name="Martins da Costa E."/>
            <person name="Soares de Carvalho T."/>
            <person name="Balsanelli E."/>
            <person name="Willems A."/>
            <person name="Maltempi de Souza E."/>
            <person name="de Souza Moreira F.M."/>
        </authorList>
    </citation>
    <scope>NUCLEOTIDE SEQUENCE [LARGE SCALE GENOMIC DNA]</scope>
    <source>
        <strain evidence="2 3">UFLA 03-164</strain>
    </source>
</reference>
<dbReference type="NCBIfam" id="TIGR03561">
    <property type="entry name" value="organ_hyd_perox"/>
    <property type="match status" value="1"/>
</dbReference>
<accession>A0A6P1BQ99</accession>
<sequence length="142" mass="15067">MQIHPKEFTMTANAKVLATGKTHVTAGPNGTGRSHDGFLDVKLPQPHPAAENLFAAAWSACYIGAIQLAAGQRKVKLASEPEVDAEIDLNQAGSAFFLSARLNVRVPGVEREVAQQLLEAAHGICPYSKAVHGNIEVTTTLV</sequence>
<evidence type="ECO:0000313" key="3">
    <source>
        <dbReference type="Proteomes" id="UP000468531"/>
    </source>
</evidence>